<gene>
    <name evidence="1" type="ORF">MNBD_BACTEROID01-1333</name>
</gene>
<dbReference type="EMBL" id="UOEP01000142">
    <property type="protein sequence ID" value="VAW21357.1"/>
    <property type="molecule type" value="Genomic_DNA"/>
</dbReference>
<proteinExistence type="predicted"/>
<name>A0A3B0U767_9ZZZZ</name>
<evidence type="ECO:0000313" key="1">
    <source>
        <dbReference type="EMBL" id="VAW21357.1"/>
    </source>
</evidence>
<protein>
    <submittedName>
        <fullName evidence="1">Uncharacterized protein</fullName>
    </submittedName>
</protein>
<sequence length="150" mass="17034">MEKQDNKVSFALAKITTEQFATIESKFCETDDIKLQANFRFAADKENKLVGVFANFTFECGQEAFIIIEAGCHFKIKPESWEKLLKSDDNTLVIPKGIIQHLAVITVGTTRGILHAKTENTSFNQFYIPTINMAEMIKQDSVFEFKTNVE</sequence>
<accession>A0A3B0U767</accession>
<organism evidence="1">
    <name type="scientific">hydrothermal vent metagenome</name>
    <dbReference type="NCBI Taxonomy" id="652676"/>
    <lineage>
        <taxon>unclassified sequences</taxon>
        <taxon>metagenomes</taxon>
        <taxon>ecological metagenomes</taxon>
    </lineage>
</organism>
<reference evidence="1" key="1">
    <citation type="submission" date="2018-06" db="EMBL/GenBank/DDBJ databases">
        <authorList>
            <person name="Zhirakovskaya E."/>
        </authorList>
    </citation>
    <scope>NUCLEOTIDE SEQUENCE</scope>
</reference>
<dbReference type="AlphaFoldDB" id="A0A3B0U767"/>